<organism evidence="3 4">
    <name type="scientific">Cercospora zeae-maydis SCOH1-5</name>
    <dbReference type="NCBI Taxonomy" id="717836"/>
    <lineage>
        <taxon>Eukaryota</taxon>
        <taxon>Fungi</taxon>
        <taxon>Dikarya</taxon>
        <taxon>Ascomycota</taxon>
        <taxon>Pezizomycotina</taxon>
        <taxon>Dothideomycetes</taxon>
        <taxon>Dothideomycetidae</taxon>
        <taxon>Mycosphaerellales</taxon>
        <taxon>Mycosphaerellaceae</taxon>
        <taxon>Cercospora</taxon>
    </lineage>
</organism>
<feature type="transmembrane region" description="Helical" evidence="2">
    <location>
        <begin position="72"/>
        <end position="93"/>
    </location>
</feature>
<keyword evidence="2" id="KW-0812">Transmembrane</keyword>
<sequence>MTRSDPLAAPIPGEAYPLYGEHGNQVESDRAYKRHKLETLTQTLRLTCGIPRTGQQHRPRARTTTTMRSASAALLAVASTFFAGANACLYFNATLTDTKLSVYSWDDANNNNRTNPEDIICKGENLDPKSDGYWTVPCARADNAQSDTVFDVFLNKDNKRFMDIIYKYSNPQAADLQQGSGDPHPDEFYFNFRVGSLDGSFFKGREFCVQYDLLRLVKPEALKNPCDSLDTC</sequence>
<evidence type="ECO:0000256" key="2">
    <source>
        <dbReference type="SAM" id="Phobius"/>
    </source>
</evidence>
<evidence type="ECO:0000313" key="4">
    <source>
        <dbReference type="Proteomes" id="UP000799539"/>
    </source>
</evidence>
<keyword evidence="2" id="KW-0472">Membrane</keyword>
<dbReference type="Proteomes" id="UP000799539">
    <property type="component" value="Unassembled WGS sequence"/>
</dbReference>
<keyword evidence="2" id="KW-1133">Transmembrane helix</keyword>
<dbReference type="AlphaFoldDB" id="A0A6A6FKL8"/>
<proteinExistence type="predicted"/>
<accession>A0A6A6FKL8</accession>
<gene>
    <name evidence="3" type="ORF">CERZMDRAFT_83345</name>
</gene>
<evidence type="ECO:0000313" key="3">
    <source>
        <dbReference type="EMBL" id="KAF2213921.1"/>
    </source>
</evidence>
<protein>
    <submittedName>
        <fullName evidence="3">Uncharacterized protein</fullName>
    </submittedName>
</protein>
<keyword evidence="4" id="KW-1185">Reference proteome</keyword>
<dbReference type="EMBL" id="ML992669">
    <property type="protein sequence ID" value="KAF2213921.1"/>
    <property type="molecule type" value="Genomic_DNA"/>
</dbReference>
<reference evidence="3" key="1">
    <citation type="journal article" date="2020" name="Stud. Mycol.">
        <title>101 Dothideomycetes genomes: a test case for predicting lifestyles and emergence of pathogens.</title>
        <authorList>
            <person name="Haridas S."/>
            <person name="Albert R."/>
            <person name="Binder M."/>
            <person name="Bloem J."/>
            <person name="Labutti K."/>
            <person name="Salamov A."/>
            <person name="Andreopoulos B."/>
            <person name="Baker S."/>
            <person name="Barry K."/>
            <person name="Bills G."/>
            <person name="Bluhm B."/>
            <person name="Cannon C."/>
            <person name="Castanera R."/>
            <person name="Culley D."/>
            <person name="Daum C."/>
            <person name="Ezra D."/>
            <person name="Gonzalez J."/>
            <person name="Henrissat B."/>
            <person name="Kuo A."/>
            <person name="Liang C."/>
            <person name="Lipzen A."/>
            <person name="Lutzoni F."/>
            <person name="Magnuson J."/>
            <person name="Mondo S."/>
            <person name="Nolan M."/>
            <person name="Ohm R."/>
            <person name="Pangilinan J."/>
            <person name="Park H.-J."/>
            <person name="Ramirez L."/>
            <person name="Alfaro M."/>
            <person name="Sun H."/>
            <person name="Tritt A."/>
            <person name="Yoshinaga Y."/>
            <person name="Zwiers L.-H."/>
            <person name="Turgeon B."/>
            <person name="Goodwin S."/>
            <person name="Spatafora J."/>
            <person name="Crous P."/>
            <person name="Grigoriev I."/>
        </authorList>
    </citation>
    <scope>NUCLEOTIDE SEQUENCE</scope>
    <source>
        <strain evidence="3">SCOH1-5</strain>
    </source>
</reference>
<feature type="region of interest" description="Disordered" evidence="1">
    <location>
        <begin position="1"/>
        <end position="20"/>
    </location>
</feature>
<dbReference type="OrthoDB" id="3635447at2759"/>
<evidence type="ECO:0000256" key="1">
    <source>
        <dbReference type="SAM" id="MobiDB-lite"/>
    </source>
</evidence>
<name>A0A6A6FKL8_9PEZI</name>